<name>A0A9J5WQM3_SOLCO</name>
<evidence type="ECO:0000313" key="2">
    <source>
        <dbReference type="EMBL" id="KAG5577460.1"/>
    </source>
</evidence>
<feature type="signal peptide" evidence="1">
    <location>
        <begin position="1"/>
        <end position="23"/>
    </location>
</feature>
<dbReference type="PANTHER" id="PTHR31490:SF83">
    <property type="entry name" value="EXOGLUCANASE_XYLANASE-LIKE ISOFORM X1"/>
    <property type="match status" value="1"/>
</dbReference>
<organism evidence="2 3">
    <name type="scientific">Solanum commersonii</name>
    <name type="common">Commerson's wild potato</name>
    <name type="synonym">Commerson's nightshade</name>
    <dbReference type="NCBI Taxonomy" id="4109"/>
    <lineage>
        <taxon>Eukaryota</taxon>
        <taxon>Viridiplantae</taxon>
        <taxon>Streptophyta</taxon>
        <taxon>Embryophyta</taxon>
        <taxon>Tracheophyta</taxon>
        <taxon>Spermatophyta</taxon>
        <taxon>Magnoliopsida</taxon>
        <taxon>eudicotyledons</taxon>
        <taxon>Gunneridae</taxon>
        <taxon>Pentapetalae</taxon>
        <taxon>asterids</taxon>
        <taxon>lamiids</taxon>
        <taxon>Solanales</taxon>
        <taxon>Solanaceae</taxon>
        <taxon>Solanoideae</taxon>
        <taxon>Solaneae</taxon>
        <taxon>Solanum</taxon>
    </lineage>
</organism>
<sequence>MKRMRGHAMFSLSFLYWMLSVSPYDGPLYDSSAFSECKQYPENPLYGGGILKDKLPEFQLFTREDGITVNLPIFKLQDITPGTIYSFSTWIKIKNADSAVITASVGDKDSDELCVGTVDAKAGCWSFLKGGFVASSLNISSIYLKNSDEQDLEIEIASASLQPFTEQQWWLLNQQTKINMVNVLISAF</sequence>
<accession>A0A9J5WQM3</accession>
<dbReference type="Gene3D" id="2.60.120.260">
    <property type="entry name" value="Galactose-binding domain-like"/>
    <property type="match status" value="1"/>
</dbReference>
<protein>
    <submittedName>
        <fullName evidence="2">Uncharacterized protein</fullName>
    </submittedName>
</protein>
<dbReference type="GO" id="GO:0004553">
    <property type="term" value="F:hydrolase activity, hydrolyzing O-glycosyl compounds"/>
    <property type="evidence" value="ECO:0007669"/>
    <property type="project" value="InterPro"/>
</dbReference>
<comment type="caution">
    <text evidence="2">The sequence shown here is derived from an EMBL/GenBank/DDBJ whole genome shotgun (WGS) entry which is preliminary data.</text>
</comment>
<keyword evidence="3" id="KW-1185">Reference proteome</keyword>
<dbReference type="PANTHER" id="PTHR31490">
    <property type="entry name" value="GLYCOSYL HYDROLASE"/>
    <property type="match status" value="1"/>
</dbReference>
<keyword evidence="1" id="KW-0732">Signal</keyword>
<proteinExistence type="predicted"/>
<dbReference type="OrthoDB" id="1722846at2759"/>
<dbReference type="AlphaFoldDB" id="A0A9J5WQM3"/>
<dbReference type="InterPro" id="IPR044846">
    <property type="entry name" value="GH10"/>
</dbReference>
<reference evidence="2 3" key="1">
    <citation type="submission" date="2020-09" db="EMBL/GenBank/DDBJ databases">
        <title>De no assembly of potato wild relative species, Solanum commersonii.</title>
        <authorList>
            <person name="Cho K."/>
        </authorList>
    </citation>
    <scope>NUCLEOTIDE SEQUENCE [LARGE SCALE GENOMIC DNA]</scope>
    <source>
        <strain evidence="2">LZ3.2</strain>
        <tissue evidence="2">Leaf</tissue>
    </source>
</reference>
<dbReference type="Proteomes" id="UP000824120">
    <property type="component" value="Chromosome 11"/>
</dbReference>
<evidence type="ECO:0000256" key="1">
    <source>
        <dbReference type="SAM" id="SignalP"/>
    </source>
</evidence>
<feature type="chain" id="PRO_5039921708" evidence="1">
    <location>
        <begin position="24"/>
        <end position="188"/>
    </location>
</feature>
<evidence type="ECO:0000313" key="3">
    <source>
        <dbReference type="Proteomes" id="UP000824120"/>
    </source>
</evidence>
<dbReference type="EMBL" id="JACXVP010000011">
    <property type="protein sequence ID" value="KAG5577460.1"/>
    <property type="molecule type" value="Genomic_DNA"/>
</dbReference>
<gene>
    <name evidence="2" type="ORF">H5410_057594</name>
</gene>
<dbReference type="GO" id="GO:0005975">
    <property type="term" value="P:carbohydrate metabolic process"/>
    <property type="evidence" value="ECO:0007669"/>
    <property type="project" value="InterPro"/>
</dbReference>